<feature type="transmembrane region" description="Helical" evidence="5">
    <location>
        <begin position="261"/>
        <end position="283"/>
    </location>
</feature>
<gene>
    <name evidence="6" type="ORF">DET45_12511</name>
</gene>
<keyword evidence="3 5" id="KW-1133">Transmembrane helix</keyword>
<evidence type="ECO:0000256" key="3">
    <source>
        <dbReference type="ARBA" id="ARBA00022989"/>
    </source>
</evidence>
<dbReference type="InterPro" id="IPR004710">
    <property type="entry name" value="Bilac:Na_transpt"/>
</dbReference>
<keyword evidence="7" id="KW-1185">Reference proteome</keyword>
<dbReference type="AlphaFoldDB" id="A0A317PXP9"/>
<evidence type="ECO:0000256" key="4">
    <source>
        <dbReference type="ARBA" id="ARBA00023136"/>
    </source>
</evidence>
<keyword evidence="4 5" id="KW-0472">Membrane</keyword>
<reference evidence="6 7" key="1">
    <citation type="submission" date="2018-05" db="EMBL/GenBank/DDBJ databases">
        <title>Freshwater and sediment microbial communities from various areas in North America, analyzing microbe dynamics in response to fracking.</title>
        <authorList>
            <person name="Lamendella R."/>
        </authorList>
    </citation>
    <scope>NUCLEOTIDE SEQUENCE [LARGE SCALE GENOMIC DNA]</scope>
    <source>
        <strain evidence="6 7">125B1</strain>
    </source>
</reference>
<proteinExistence type="predicted"/>
<dbReference type="InterPro" id="IPR002657">
    <property type="entry name" value="BilAc:Na_symport/Acr3"/>
</dbReference>
<feature type="transmembrane region" description="Helical" evidence="5">
    <location>
        <begin position="102"/>
        <end position="120"/>
    </location>
</feature>
<feature type="transmembrane region" description="Helical" evidence="5">
    <location>
        <begin position="140"/>
        <end position="159"/>
    </location>
</feature>
<comment type="caution">
    <text evidence="6">The sequence shown here is derived from an EMBL/GenBank/DDBJ whole genome shotgun (WGS) entry which is preliminary data.</text>
</comment>
<organism evidence="6 7">
    <name type="scientific">Pseudidiomarina maritima</name>
    <dbReference type="NCBI Taxonomy" id="519453"/>
    <lineage>
        <taxon>Bacteria</taxon>
        <taxon>Pseudomonadati</taxon>
        <taxon>Pseudomonadota</taxon>
        <taxon>Gammaproteobacteria</taxon>
        <taxon>Alteromonadales</taxon>
        <taxon>Idiomarinaceae</taxon>
        <taxon>Pseudidiomarina</taxon>
    </lineage>
</organism>
<evidence type="ECO:0000256" key="2">
    <source>
        <dbReference type="ARBA" id="ARBA00022692"/>
    </source>
</evidence>
<protein>
    <submittedName>
        <fullName evidence="6">BASS family bile acid:Na+ symporter</fullName>
    </submittedName>
</protein>
<keyword evidence="2 5" id="KW-0812">Transmembrane</keyword>
<feature type="transmembrane region" description="Helical" evidence="5">
    <location>
        <begin position="6"/>
        <end position="27"/>
    </location>
</feature>
<dbReference type="OrthoDB" id="9806785at2"/>
<evidence type="ECO:0000313" key="6">
    <source>
        <dbReference type="EMBL" id="PWW07876.1"/>
    </source>
</evidence>
<dbReference type="Proteomes" id="UP000246964">
    <property type="component" value="Unassembled WGS sequence"/>
</dbReference>
<accession>A0A317PXP9</accession>
<dbReference type="RefSeq" id="WP_110076931.1">
    <property type="nucleotide sequence ID" value="NZ_QGTT01000025.1"/>
</dbReference>
<feature type="transmembrane region" description="Helical" evidence="5">
    <location>
        <begin position="39"/>
        <end position="61"/>
    </location>
</feature>
<dbReference type="InterPro" id="IPR038770">
    <property type="entry name" value="Na+/solute_symporter_sf"/>
</dbReference>
<feature type="transmembrane region" description="Helical" evidence="5">
    <location>
        <begin position="197"/>
        <end position="222"/>
    </location>
</feature>
<feature type="transmembrane region" description="Helical" evidence="5">
    <location>
        <begin position="171"/>
        <end position="191"/>
    </location>
</feature>
<evidence type="ECO:0000313" key="7">
    <source>
        <dbReference type="Proteomes" id="UP000246964"/>
    </source>
</evidence>
<evidence type="ECO:0000256" key="5">
    <source>
        <dbReference type="SAM" id="Phobius"/>
    </source>
</evidence>
<feature type="transmembrane region" description="Helical" evidence="5">
    <location>
        <begin position="234"/>
        <end position="255"/>
    </location>
</feature>
<name>A0A317PXP9_9GAMM</name>
<dbReference type="PANTHER" id="PTHR10361">
    <property type="entry name" value="SODIUM-BILE ACID COTRANSPORTER"/>
    <property type="match status" value="1"/>
</dbReference>
<feature type="transmembrane region" description="Helical" evidence="5">
    <location>
        <begin position="67"/>
        <end position="90"/>
    </location>
</feature>
<sequence length="293" mass="31221">MSASSLLLLNGILALMMFGIALSLTPADFKRVALQPKGPLVGLFAQFVLLPLLTWIGISLVPMPAGIALGLLLVACCPGGSFSNLMTYLAHGNAAMSVSMTGLASLAAALLTPLNFMFYASLNPHTNALLQSIDVSIADMLLLVLLVLAIPLLLGLWCGRRFPVFAQRSEGLFRVISLLALFGFAGIALAVNWQTFITGASIFLLAVIIHNAVALAIGWFAASAVHLARPEKRAVTLEVGLQNSGLGLGIIFTYFANQTDMAIIAAGWGLWHLISGLSLTLFWQYRDRRRSAA</sequence>
<dbReference type="Pfam" id="PF01758">
    <property type="entry name" value="SBF"/>
    <property type="match status" value="1"/>
</dbReference>
<dbReference type="Gene3D" id="1.20.1530.20">
    <property type="match status" value="1"/>
</dbReference>
<evidence type="ECO:0000256" key="1">
    <source>
        <dbReference type="ARBA" id="ARBA00004141"/>
    </source>
</evidence>
<dbReference type="GO" id="GO:0016020">
    <property type="term" value="C:membrane"/>
    <property type="evidence" value="ECO:0007669"/>
    <property type="project" value="UniProtKB-SubCell"/>
</dbReference>
<comment type="subcellular location">
    <subcellularLocation>
        <location evidence="1">Membrane</location>
        <topology evidence="1">Multi-pass membrane protein</topology>
    </subcellularLocation>
</comment>
<dbReference type="EMBL" id="QGTT01000025">
    <property type="protein sequence ID" value="PWW07876.1"/>
    <property type="molecule type" value="Genomic_DNA"/>
</dbReference>
<dbReference type="PANTHER" id="PTHR10361:SF28">
    <property type="entry name" value="P3 PROTEIN-RELATED"/>
    <property type="match status" value="1"/>
</dbReference>